<keyword evidence="1" id="KW-0802">TPR repeat</keyword>
<feature type="domain" description="SPOR" evidence="3">
    <location>
        <begin position="327"/>
        <end position="405"/>
    </location>
</feature>
<proteinExistence type="predicted"/>
<dbReference type="PROSITE" id="PS50005">
    <property type="entry name" value="TPR"/>
    <property type="match status" value="1"/>
</dbReference>
<sequence length="425" mass="43470">MKTRTLFSLGLSALAIGTVMAGSAIGGDAAKGSPADHARKAGKALDKHRPALAIGEAEAAVAAAPSVANYRVLLAKSYLQAGRFQSARAAYADALSLVPDDGATALNLALMQIATGDFATARTTLIDHANQIALADRGLAMALAGDPAGGVALLTQAARLPGATATVRQNLALALALAGDWTMARAAASADLSPADVDHRMQEWASFAQPAAASDQVATLLGVHPVADSGQPVTLALSAAPTMTAAAPEAASVAEAEPVEKVVAIVPAAEPLPTPLLAPVVFGPRKEVVQPLPMPPSILIAADKAPAKVSFAAILRQSAAAQPAVRSGDWQVQLGAFGAPGVARDAWGRMTRRFSALAGHTPQGMMFKTGGSDFYRLSIGGFDRTQAVALCTKYRARGGACFVRRNAGDAMAQWLRKPGLQVASR</sequence>
<dbReference type="Gene3D" id="1.25.40.10">
    <property type="entry name" value="Tetratricopeptide repeat domain"/>
    <property type="match status" value="1"/>
</dbReference>
<dbReference type="InterPro" id="IPR007730">
    <property type="entry name" value="SPOR-like_dom"/>
</dbReference>
<organism evidence="4 5">
    <name type="scientific">Sphingomonas longa</name>
    <dbReference type="NCBI Taxonomy" id="2778730"/>
    <lineage>
        <taxon>Bacteria</taxon>
        <taxon>Pseudomonadati</taxon>
        <taxon>Pseudomonadota</taxon>
        <taxon>Alphaproteobacteria</taxon>
        <taxon>Sphingomonadales</taxon>
        <taxon>Sphingomonadaceae</taxon>
        <taxon>Sphingomonas</taxon>
    </lineage>
</organism>
<dbReference type="InterPro" id="IPR011990">
    <property type="entry name" value="TPR-like_helical_dom_sf"/>
</dbReference>
<evidence type="ECO:0000256" key="2">
    <source>
        <dbReference type="SAM" id="SignalP"/>
    </source>
</evidence>
<dbReference type="EMBL" id="JAFEMC010000001">
    <property type="protein sequence ID" value="MBM6575669.1"/>
    <property type="molecule type" value="Genomic_DNA"/>
</dbReference>
<evidence type="ECO:0000259" key="3">
    <source>
        <dbReference type="Pfam" id="PF05036"/>
    </source>
</evidence>
<dbReference type="RefSeq" id="WP_204195537.1">
    <property type="nucleotide sequence ID" value="NZ_JAFEMC010000001.1"/>
</dbReference>
<reference evidence="4 5" key="1">
    <citation type="submission" date="2020-12" db="EMBL/GenBank/DDBJ databases">
        <title>Sphingomonas sp.</title>
        <authorList>
            <person name="Kim M.K."/>
        </authorList>
    </citation>
    <scope>NUCLEOTIDE SEQUENCE [LARGE SCALE GENOMIC DNA]</scope>
    <source>
        <strain evidence="4 5">BT552</strain>
    </source>
</reference>
<dbReference type="SUPFAM" id="SSF48452">
    <property type="entry name" value="TPR-like"/>
    <property type="match status" value="1"/>
</dbReference>
<dbReference type="InterPro" id="IPR036680">
    <property type="entry name" value="SPOR-like_sf"/>
</dbReference>
<accession>A0ABS2D6H1</accession>
<dbReference type="Proteomes" id="UP000763641">
    <property type="component" value="Unassembled WGS sequence"/>
</dbReference>
<feature type="chain" id="PRO_5045480790" evidence="2">
    <location>
        <begin position="22"/>
        <end position="425"/>
    </location>
</feature>
<protein>
    <submittedName>
        <fullName evidence="4">SPOR domain-containing protein</fullName>
    </submittedName>
</protein>
<dbReference type="Pfam" id="PF05036">
    <property type="entry name" value="SPOR"/>
    <property type="match status" value="1"/>
</dbReference>
<evidence type="ECO:0000313" key="5">
    <source>
        <dbReference type="Proteomes" id="UP000763641"/>
    </source>
</evidence>
<dbReference type="Gene3D" id="3.30.70.1070">
    <property type="entry name" value="Sporulation related repeat"/>
    <property type="match status" value="1"/>
</dbReference>
<feature type="repeat" description="TPR" evidence="1">
    <location>
        <begin position="68"/>
        <end position="101"/>
    </location>
</feature>
<dbReference type="Pfam" id="PF13432">
    <property type="entry name" value="TPR_16"/>
    <property type="match status" value="1"/>
</dbReference>
<keyword evidence="5" id="KW-1185">Reference proteome</keyword>
<comment type="caution">
    <text evidence="4">The sequence shown here is derived from an EMBL/GenBank/DDBJ whole genome shotgun (WGS) entry which is preliminary data.</text>
</comment>
<name>A0ABS2D6H1_9SPHN</name>
<keyword evidence="2" id="KW-0732">Signal</keyword>
<feature type="signal peptide" evidence="2">
    <location>
        <begin position="1"/>
        <end position="21"/>
    </location>
</feature>
<gene>
    <name evidence="4" type="ORF">ILT43_04740</name>
</gene>
<dbReference type="InterPro" id="IPR019734">
    <property type="entry name" value="TPR_rpt"/>
</dbReference>
<evidence type="ECO:0000256" key="1">
    <source>
        <dbReference type="PROSITE-ProRule" id="PRU00339"/>
    </source>
</evidence>
<evidence type="ECO:0000313" key="4">
    <source>
        <dbReference type="EMBL" id="MBM6575669.1"/>
    </source>
</evidence>